<evidence type="ECO:0000313" key="2">
    <source>
        <dbReference type="EMBL" id="WKW12284.1"/>
    </source>
</evidence>
<accession>A0AA49Q7L4</accession>
<protein>
    <recommendedName>
        <fullName evidence="5">3-keto-disaccharide hydrolase domain-containing protein</fullName>
    </recommendedName>
</protein>
<organism evidence="2">
    <name type="scientific">Pseudogemmatithrix spongiicola</name>
    <dbReference type="NCBI Taxonomy" id="3062599"/>
    <lineage>
        <taxon>Bacteria</taxon>
        <taxon>Pseudomonadati</taxon>
        <taxon>Gemmatimonadota</taxon>
        <taxon>Gemmatimonadia</taxon>
        <taxon>Gemmatimonadales</taxon>
        <taxon>Gemmatimonadaceae</taxon>
        <taxon>Pseudogemmatithrix</taxon>
    </lineage>
</organism>
<dbReference type="EMBL" id="CP130613">
    <property type="protein sequence ID" value="WKW15192.1"/>
    <property type="molecule type" value="Genomic_DNA"/>
</dbReference>
<name>A0AA49Q513_9BACT</name>
<evidence type="ECO:0000256" key="1">
    <source>
        <dbReference type="SAM" id="SignalP"/>
    </source>
</evidence>
<dbReference type="EMBL" id="CP130612">
    <property type="protein sequence ID" value="WKW12284.1"/>
    <property type="molecule type" value="Genomic_DNA"/>
</dbReference>
<evidence type="ECO:0008006" key="5">
    <source>
        <dbReference type="Google" id="ProtNLM"/>
    </source>
</evidence>
<sequence length="217" mass="23589">MIARLALTALLVGSASTLAAQGNDPDRQVSQGRAQAPAGWNLRFDRANADRNAIRFETMGAGMHVTGGPAAVYWNATNTVQGAYTVEASFTQVKAPQHAEAYGLIWGGRNLNEANQDYLYFVIRKDGKYLVKHRAGAETHNIVEWTEHPAIVKEGADGKQANTLRVEVTATASRLFANGQLIRELPRQGMAANTDGIAGLRVNHNLDLHIEGFAVRR</sequence>
<evidence type="ECO:0000313" key="4">
    <source>
        <dbReference type="Proteomes" id="UP001229955"/>
    </source>
</evidence>
<feature type="signal peptide" evidence="1">
    <location>
        <begin position="1"/>
        <end position="19"/>
    </location>
</feature>
<feature type="chain" id="PRO_5041264232" description="3-keto-disaccharide hydrolase domain-containing protein" evidence="1">
    <location>
        <begin position="20"/>
        <end position="217"/>
    </location>
</feature>
<keyword evidence="4" id="KW-1185">Reference proteome</keyword>
<dbReference type="RefSeq" id="WP_367885161.1">
    <property type="nucleotide sequence ID" value="NZ_CP130612.1"/>
</dbReference>
<accession>A0AA49Q513</accession>
<proteinExistence type="predicted"/>
<dbReference type="KEGG" id="pspc:Strain318_001568"/>
<keyword evidence="1" id="KW-0732">Signal</keyword>
<evidence type="ECO:0000313" key="3">
    <source>
        <dbReference type="EMBL" id="WKW15192.1"/>
    </source>
</evidence>
<dbReference type="AlphaFoldDB" id="A0AA49Q513"/>
<reference evidence="2" key="1">
    <citation type="submission" date="2023-07" db="EMBL/GenBank/DDBJ databases">
        <authorList>
            <person name="Haufschild T."/>
            <person name="Kallscheuer N."/>
            <person name="Hammer J."/>
            <person name="Kohn T."/>
            <person name="Kabuu M."/>
            <person name="Jogler M."/>
            <person name="Wohfarth N."/>
            <person name="Heuer A."/>
            <person name="Rohde M."/>
            <person name="van Teeseling M.C.F."/>
            <person name="Jogler C."/>
        </authorList>
    </citation>
    <scope>NUCLEOTIDE SEQUENCE</scope>
    <source>
        <strain evidence="2">Strain 138</strain>
        <strain evidence="3">Strain 318</strain>
    </source>
</reference>
<dbReference type="Proteomes" id="UP001229955">
    <property type="component" value="Chromosome"/>
</dbReference>
<dbReference type="Gene3D" id="2.60.120.560">
    <property type="entry name" value="Exo-inulinase, domain 1"/>
    <property type="match status" value="1"/>
</dbReference>
<gene>
    <name evidence="2" type="ORF">Strain138_001568</name>
    <name evidence="3" type="ORF">Strain318_001568</name>
</gene>